<accession>A0A285ID52</accession>
<dbReference type="AlphaFoldDB" id="A0A285ID52"/>
<reference evidence="2" key="1">
    <citation type="submission" date="2017-09" db="EMBL/GenBank/DDBJ databases">
        <authorList>
            <person name="Varghese N."/>
            <person name="Submissions S."/>
        </authorList>
    </citation>
    <scope>NUCLEOTIDE SEQUENCE [LARGE SCALE GENOMIC DNA]</scope>
    <source>
        <strain evidence="2">MSL47</strain>
    </source>
</reference>
<evidence type="ECO:0000313" key="1">
    <source>
        <dbReference type="EMBL" id="SNY44986.1"/>
    </source>
</evidence>
<dbReference type="Proteomes" id="UP000219573">
    <property type="component" value="Unassembled WGS sequence"/>
</dbReference>
<name>A0A285ID52_9FIRM</name>
<protein>
    <submittedName>
        <fullName evidence="1">Uncharacterized protein</fullName>
    </submittedName>
</protein>
<gene>
    <name evidence="1" type="ORF">SAMN06265827_13622</name>
</gene>
<proteinExistence type="predicted"/>
<keyword evidence="2" id="KW-1185">Reference proteome</keyword>
<dbReference type="EMBL" id="OBDZ01000036">
    <property type="protein sequence ID" value="SNY44986.1"/>
    <property type="molecule type" value="Genomic_DNA"/>
</dbReference>
<dbReference type="RefSeq" id="WP_172431995.1">
    <property type="nucleotide sequence ID" value="NZ_OBDZ01000036.1"/>
</dbReference>
<evidence type="ECO:0000313" key="2">
    <source>
        <dbReference type="Proteomes" id="UP000219573"/>
    </source>
</evidence>
<sequence>MKVVGCFKQEDGTLTPDMTAEEICEAYPEKTQKLAFKYIKNLLERAYNIEINLKAELK</sequence>
<organism evidence="1 2">
    <name type="scientific">Orenia metallireducens</name>
    <dbReference type="NCBI Taxonomy" id="1413210"/>
    <lineage>
        <taxon>Bacteria</taxon>
        <taxon>Bacillati</taxon>
        <taxon>Bacillota</taxon>
        <taxon>Clostridia</taxon>
        <taxon>Halanaerobiales</taxon>
        <taxon>Halobacteroidaceae</taxon>
        <taxon>Orenia</taxon>
    </lineage>
</organism>